<dbReference type="NCBIfam" id="TIGR02135">
    <property type="entry name" value="phoU_full"/>
    <property type="match status" value="1"/>
</dbReference>
<evidence type="ECO:0000259" key="2">
    <source>
        <dbReference type="Pfam" id="PF01895"/>
    </source>
</evidence>
<dbReference type="Proteomes" id="UP001333102">
    <property type="component" value="Chromosome"/>
</dbReference>
<gene>
    <name evidence="3" type="primary">phoU</name>
    <name evidence="3" type="ORF">VLY81_04205</name>
</gene>
<evidence type="ECO:0000256" key="1">
    <source>
        <dbReference type="PIRNR" id="PIRNR003107"/>
    </source>
</evidence>
<keyword evidence="1" id="KW-0592">Phosphate transport</keyword>
<dbReference type="EMBL" id="CP141614">
    <property type="protein sequence ID" value="WRP15374.1"/>
    <property type="molecule type" value="Genomic_DNA"/>
</dbReference>
<evidence type="ECO:0000313" key="4">
    <source>
        <dbReference type="Proteomes" id="UP001333102"/>
    </source>
</evidence>
<comment type="similarity">
    <text evidence="1">Belongs to the PhoU family.</text>
</comment>
<comment type="function">
    <text evidence="1">Plays a role in the regulation of phosphate uptake.</text>
</comment>
<comment type="subunit">
    <text evidence="1">Homodimer.</text>
</comment>
<organism evidence="3 4">
    <name type="scientific">Geochorda subterranea</name>
    <dbReference type="NCBI Taxonomy" id="3109564"/>
    <lineage>
        <taxon>Bacteria</taxon>
        <taxon>Bacillati</taxon>
        <taxon>Bacillota</taxon>
        <taxon>Limnochordia</taxon>
        <taxon>Limnochordales</taxon>
        <taxon>Geochordaceae</taxon>
        <taxon>Geochorda</taxon>
    </lineage>
</organism>
<sequence length="242" mass="27082">MEARAVARGAFDQELAQLQQEILRMGSLVERAVELAVQSLRDGDVQLAVQIIDDDDLVDQLEMELEQRCIRLIALQQPLATDLRTIGSVLKLITDLERVADYATNIAEITVRLAGAPLFKPLVDIPRMARMAQQMLRQSLDAFVQRDVELAESVCRADDPVDELFASLYEELMGYVDAGDRQRITQAINLIFVARYLERIADHATNIGERVIYMVTGKRVAHQLRGRILGSQRARQGAAGDP</sequence>
<feature type="domain" description="PhoU" evidence="2">
    <location>
        <begin position="22"/>
        <end position="110"/>
    </location>
</feature>
<accession>A0ABZ1BRR0</accession>
<keyword evidence="1" id="KW-0963">Cytoplasm</keyword>
<dbReference type="Pfam" id="PF01895">
    <property type="entry name" value="PhoU"/>
    <property type="match status" value="2"/>
</dbReference>
<feature type="domain" description="PhoU" evidence="2">
    <location>
        <begin position="125"/>
        <end position="211"/>
    </location>
</feature>
<dbReference type="PIRSF" id="PIRSF003107">
    <property type="entry name" value="PhoU"/>
    <property type="match status" value="1"/>
</dbReference>
<protein>
    <recommendedName>
        <fullName evidence="1">Phosphate-specific transport system accessory protein PhoU</fullName>
    </recommendedName>
</protein>
<name>A0ABZ1BRR0_9FIRM</name>
<keyword evidence="4" id="KW-1185">Reference proteome</keyword>
<dbReference type="RefSeq" id="WP_324669777.1">
    <property type="nucleotide sequence ID" value="NZ_CP141614.1"/>
</dbReference>
<dbReference type="InterPro" id="IPR028366">
    <property type="entry name" value="PhoU"/>
</dbReference>
<evidence type="ECO:0000313" key="3">
    <source>
        <dbReference type="EMBL" id="WRP15374.1"/>
    </source>
</evidence>
<dbReference type="Gene3D" id="1.20.58.220">
    <property type="entry name" value="Phosphate transport system protein phou homolog 2, domain 2"/>
    <property type="match status" value="1"/>
</dbReference>
<dbReference type="PANTHER" id="PTHR42930:SF3">
    <property type="entry name" value="PHOSPHATE-SPECIFIC TRANSPORT SYSTEM ACCESSORY PROTEIN PHOU"/>
    <property type="match status" value="1"/>
</dbReference>
<dbReference type="InterPro" id="IPR026022">
    <property type="entry name" value="PhoU_dom"/>
</dbReference>
<dbReference type="SUPFAM" id="SSF109755">
    <property type="entry name" value="PhoU-like"/>
    <property type="match status" value="1"/>
</dbReference>
<comment type="subcellular location">
    <subcellularLocation>
        <location evidence="1">Cytoplasm</location>
    </subcellularLocation>
</comment>
<dbReference type="PANTHER" id="PTHR42930">
    <property type="entry name" value="PHOSPHATE-SPECIFIC TRANSPORT SYSTEM ACCESSORY PROTEIN PHOU"/>
    <property type="match status" value="1"/>
</dbReference>
<reference evidence="4" key="1">
    <citation type="submission" date="2023-12" db="EMBL/GenBank/DDBJ databases">
        <title>Novel isolates from deep terrestrial aquifers shed light on the physiology and ecology of the class Limnochordia.</title>
        <authorList>
            <person name="Karnachuk O.V."/>
            <person name="Lukina A.P."/>
            <person name="Avakyan M.R."/>
            <person name="Kadnikov V."/>
            <person name="Begmatov S."/>
            <person name="Beletsky A.V."/>
            <person name="Mardanov A.V."/>
            <person name="Ravin N.V."/>
        </authorList>
    </citation>
    <scope>NUCLEOTIDE SEQUENCE [LARGE SCALE GENOMIC DNA]</scope>
    <source>
        <strain evidence="4">LN</strain>
    </source>
</reference>
<dbReference type="InterPro" id="IPR038078">
    <property type="entry name" value="PhoU-like_sf"/>
</dbReference>
<keyword evidence="1" id="KW-0813">Transport</keyword>
<proteinExistence type="inferred from homology"/>